<comment type="subcellular location">
    <subcellularLocation>
        <location evidence="1">Nucleus</location>
    </subcellularLocation>
</comment>
<organism evidence="7 8">
    <name type="scientific">Escallonia rubra</name>
    <dbReference type="NCBI Taxonomy" id="112253"/>
    <lineage>
        <taxon>Eukaryota</taxon>
        <taxon>Viridiplantae</taxon>
        <taxon>Streptophyta</taxon>
        <taxon>Embryophyta</taxon>
        <taxon>Tracheophyta</taxon>
        <taxon>Spermatophyta</taxon>
        <taxon>Magnoliopsida</taxon>
        <taxon>eudicotyledons</taxon>
        <taxon>Gunneridae</taxon>
        <taxon>Pentapetalae</taxon>
        <taxon>asterids</taxon>
        <taxon>campanulids</taxon>
        <taxon>Escalloniales</taxon>
        <taxon>Escalloniaceae</taxon>
        <taxon>Escallonia</taxon>
    </lineage>
</organism>
<dbReference type="GO" id="GO:0005634">
    <property type="term" value="C:nucleus"/>
    <property type="evidence" value="ECO:0007669"/>
    <property type="project" value="UniProtKB-SubCell"/>
</dbReference>
<reference evidence="7" key="1">
    <citation type="submission" date="2022-12" db="EMBL/GenBank/DDBJ databases">
        <title>Draft genome assemblies for two species of Escallonia (Escalloniales).</title>
        <authorList>
            <person name="Chanderbali A."/>
            <person name="Dervinis C."/>
            <person name="Anghel I."/>
            <person name="Soltis D."/>
            <person name="Soltis P."/>
            <person name="Zapata F."/>
        </authorList>
    </citation>
    <scope>NUCLEOTIDE SEQUENCE</scope>
    <source>
        <strain evidence="7">UCBG92.1500</strain>
        <tissue evidence="7">Leaf</tissue>
    </source>
</reference>
<evidence type="ECO:0000256" key="1">
    <source>
        <dbReference type="ARBA" id="ARBA00004123"/>
    </source>
</evidence>
<dbReference type="Gene3D" id="2.40.330.10">
    <property type="entry name" value="DNA-binding pseudobarrel domain"/>
    <property type="match status" value="1"/>
</dbReference>
<gene>
    <name evidence="7" type="ORF">RJ640_013647</name>
</gene>
<sequence>MLNKRWLTMDDVKDIEVGDDWSSLDVLTAVYSVAYGLLHQQREADGTTVSESDKSVVSAASCTKRDEEYRLDPSLCDPVALDIYNEEQKFMERGQGDPLHCWKSAALDISKGHRILMGRKCQKEPILETHKGAGLTKEERMKKEKSFKSHVFEENNNKNSIIPVRIRNALKRVRSQFSSSSESGGEVKASTKQKMKKKMKYDEDNHKRIRGTKKEMFDGPDQTAEIPIDVENKIIGMGGTDVKLVIQKNLFATDVRKSNNRLSIPVSKVDKEFLTEDEKKFLGGHNGKNVEAMDVVLIDTLLNEHRVSFRRWDMKKNKGKCSSSYVLAQTWNDIREKNHLLQEQVIQLWAFRVDGALRFALVRLPTQVGDGSSRGNIGASSSRASTSSNPPPDSDGLT</sequence>
<evidence type="ECO:0000313" key="7">
    <source>
        <dbReference type="EMBL" id="KAK2979013.1"/>
    </source>
</evidence>
<evidence type="ECO:0000256" key="2">
    <source>
        <dbReference type="ARBA" id="ARBA00023015"/>
    </source>
</evidence>
<dbReference type="Pfam" id="PF03754">
    <property type="entry name" value="At2g31720-like"/>
    <property type="match status" value="1"/>
</dbReference>
<dbReference type="EMBL" id="JAVXUO010001802">
    <property type="protein sequence ID" value="KAK2979013.1"/>
    <property type="molecule type" value="Genomic_DNA"/>
</dbReference>
<comment type="caution">
    <text evidence="7">The sequence shown here is derived from an EMBL/GenBank/DDBJ whole genome shotgun (WGS) entry which is preliminary data.</text>
</comment>
<keyword evidence="4" id="KW-0804">Transcription</keyword>
<keyword evidence="5" id="KW-0539">Nucleus</keyword>
<evidence type="ECO:0000313" key="8">
    <source>
        <dbReference type="Proteomes" id="UP001187471"/>
    </source>
</evidence>
<evidence type="ECO:0000256" key="3">
    <source>
        <dbReference type="ARBA" id="ARBA00023125"/>
    </source>
</evidence>
<feature type="region of interest" description="Disordered" evidence="6">
    <location>
        <begin position="175"/>
        <end position="203"/>
    </location>
</feature>
<keyword evidence="3" id="KW-0238">DNA-binding</keyword>
<feature type="compositionally biased region" description="Low complexity" evidence="6">
    <location>
        <begin position="379"/>
        <end position="388"/>
    </location>
</feature>
<feature type="compositionally biased region" description="Pro residues" evidence="6">
    <location>
        <begin position="389"/>
        <end position="398"/>
    </location>
</feature>
<dbReference type="PANTHER" id="PTHR31541">
    <property type="entry name" value="B3 DOMAIN PLANT PROTEIN-RELATED"/>
    <property type="match status" value="1"/>
</dbReference>
<evidence type="ECO:0000256" key="4">
    <source>
        <dbReference type="ARBA" id="ARBA00023163"/>
    </source>
</evidence>
<dbReference type="Proteomes" id="UP001187471">
    <property type="component" value="Unassembled WGS sequence"/>
</dbReference>
<keyword evidence="2" id="KW-0805">Transcription regulation</keyword>
<dbReference type="InterPro" id="IPR005508">
    <property type="entry name" value="At2g31720-like"/>
</dbReference>
<evidence type="ECO:0008006" key="9">
    <source>
        <dbReference type="Google" id="ProtNLM"/>
    </source>
</evidence>
<dbReference type="PANTHER" id="PTHR31541:SF25">
    <property type="entry name" value="GAMMA-GLIADIN B"/>
    <property type="match status" value="1"/>
</dbReference>
<dbReference type="AlphaFoldDB" id="A0AA88R4E3"/>
<feature type="region of interest" description="Disordered" evidence="6">
    <location>
        <begin position="371"/>
        <end position="398"/>
    </location>
</feature>
<protein>
    <recommendedName>
        <fullName evidence="9">B3 domain-containing protein</fullName>
    </recommendedName>
</protein>
<name>A0AA88R4E3_9ASTE</name>
<dbReference type="SUPFAM" id="SSF101936">
    <property type="entry name" value="DNA-binding pseudobarrel domain"/>
    <property type="match status" value="1"/>
</dbReference>
<evidence type="ECO:0000256" key="5">
    <source>
        <dbReference type="ARBA" id="ARBA00023242"/>
    </source>
</evidence>
<dbReference type="GO" id="GO:0003677">
    <property type="term" value="F:DNA binding"/>
    <property type="evidence" value="ECO:0007669"/>
    <property type="project" value="UniProtKB-KW"/>
</dbReference>
<evidence type="ECO:0000256" key="6">
    <source>
        <dbReference type="SAM" id="MobiDB-lite"/>
    </source>
</evidence>
<keyword evidence="8" id="KW-1185">Reference proteome</keyword>
<dbReference type="InterPro" id="IPR015300">
    <property type="entry name" value="DNA-bd_pseudobarrel_sf"/>
</dbReference>
<accession>A0AA88R4E3</accession>
<proteinExistence type="predicted"/>